<organism evidence="1 2">
    <name type="scientific">Pistacia integerrima</name>
    <dbReference type="NCBI Taxonomy" id="434235"/>
    <lineage>
        <taxon>Eukaryota</taxon>
        <taxon>Viridiplantae</taxon>
        <taxon>Streptophyta</taxon>
        <taxon>Embryophyta</taxon>
        <taxon>Tracheophyta</taxon>
        <taxon>Spermatophyta</taxon>
        <taxon>Magnoliopsida</taxon>
        <taxon>eudicotyledons</taxon>
        <taxon>Gunneridae</taxon>
        <taxon>Pentapetalae</taxon>
        <taxon>rosids</taxon>
        <taxon>malvids</taxon>
        <taxon>Sapindales</taxon>
        <taxon>Anacardiaceae</taxon>
        <taxon>Pistacia</taxon>
    </lineage>
</organism>
<gene>
    <name evidence="1" type="ORF">Pint_03300</name>
</gene>
<name>A0ACC0ZFF7_9ROSI</name>
<reference evidence="2" key="1">
    <citation type="journal article" date="2023" name="G3 (Bethesda)">
        <title>Genome assembly and association tests identify interacting loci associated with vigor, precocity, and sex in interspecific pistachio rootstocks.</title>
        <authorList>
            <person name="Palmer W."/>
            <person name="Jacygrad E."/>
            <person name="Sagayaradj S."/>
            <person name="Cavanaugh K."/>
            <person name="Han R."/>
            <person name="Bertier L."/>
            <person name="Beede B."/>
            <person name="Kafkas S."/>
            <person name="Golino D."/>
            <person name="Preece J."/>
            <person name="Michelmore R."/>
        </authorList>
    </citation>
    <scope>NUCLEOTIDE SEQUENCE [LARGE SCALE GENOMIC DNA]</scope>
</reference>
<proteinExistence type="predicted"/>
<comment type="caution">
    <text evidence="1">The sequence shown here is derived from an EMBL/GenBank/DDBJ whole genome shotgun (WGS) entry which is preliminary data.</text>
</comment>
<protein>
    <submittedName>
        <fullName evidence="1">Uncharacterized protein</fullName>
    </submittedName>
</protein>
<dbReference type="EMBL" id="CM047736">
    <property type="protein sequence ID" value="KAJ0051378.1"/>
    <property type="molecule type" value="Genomic_DNA"/>
</dbReference>
<keyword evidence="2" id="KW-1185">Reference proteome</keyword>
<accession>A0ACC0ZFF7</accession>
<sequence>MREGLRSGNCSVQVEKYKVLPEEEDEVNDDKHKRSALDDEVTPKTTYGSDSVKESIKLVEGDGSEVGECGEDELKIKEGDGSEKVECGEEGSKIEEGDGSEKVECGEEILEFEKRDGSKQVECGEEGSTIEEGNGSEKVECGEEVLEIEERDGSKKVEFGEEGFKIEEGDGSEKVECGEEGLKIEEGDGSEKVECGEDGLKIDTGYGSEKVECGEDGLKIDDGDGSVKVECGEDGLKVDDRNGSKKVECEDDGLNLNKNKRSKVDGEDDGLNLNDSKRCKVDGEVDALNLNESKRSKVDGEDGGLNLNESKRSKVDGEEDVLNLNKSKSSKVDGEGSGDDDIIKNGVKEDSKVQNVVRVLRSRFVVNSGNEKKGNKAEIKEKNRSILSVGFENERVVNVNVEERDKSDDSEVLKKVKGMRGRPSKVRKSEESDDCVVRKKVKGKRGRPPKVLDSDEIYHEEVTKVKGKRGRPPNVQASDDSNDDEVRKKVKVKRGRPPKLHKSDEAKGERRNKSEFKCRGPSKVQETYICNGEERKVVKDKCGRPHKMAQDCEEADGEGRKCLKRKRGRPRKDDFDVGSKRLKKKRGRPRIEQASNTILKPKFGKGIKVNVFRKSRRELEQRDNGKGSNAKRFAPTKKIKCETEDSETSSRLTSEAVRVLKVESQSEKKSAEAKQEETLVRSEAKQLIRDQIVELLLAAGWTIEYRPRNGREYKDAVYVNLEGKTHWSVTKAYKSLKASYEQGDLNTRSGFTFTPIAEDELKILERKTHKTRSDKNKKRLQKKANDLDTDDDIVTTKNRKKQKLPRAKLNSAGSSCGKSLKRGIKRKSSVCEDNSVGLSHKGTLVTARKRKQQKTQNRKRCALLARNSVEGLESDSDGYLLYEGKRTVLAWMIELGTVPLNGKVQYLNPRKTREMLKGKFTKDGIYCDCCDEIFSVPKFEAHASSKPCYPFQNLYLESGTSLLQCMLDSWNKQEESERKGFHFVDFGGEDPNDDTCGICGDGGDLVCCDGCPSTFHQSCLDIIKFPSGKWHCVYCSCKFCGRIDDNTCQMDDKDSAVSALLICNHQSCSQADDAINDDPSSLTFCGKKCQKIFLRLEKLLGVKHELEDGYTCSLIHRSDIGLDLDCTDVCQKVECNAKLAVALFVMDECFLPLSDHRSGVNLIHNIVYNFGSNFKRLNYSGFYTAILERDDEIISAASIRIHGNELAEMPFIGTRHMYRRQGMCRRLLNGIESVLCSLNVEKLVIPAISELTETWTSVFGFKPLEVSSKQKMKNMNLLVFPGVDLLQKPMLKHHFIEKNMIPVEGVKSDELKKHQTVGEMAHNSDGKRSYLFDLNVCSEDTELHESVTESTLQLLDGFSHGTSGVMSETVNFPESTSDTKCTDQLGVTHDVMEGNDKSVINPLGSASDVGRTEDTSNCGQCLHASTLTTEGSASDGKIENSIIEHNLSSCDQAFAHQSTASNTTEHQPLDILQGLKTSSENVFAHDSEATNHMDPNAKFINGLQQLQVTSESGERILDTDVVKSNLAVSQSPSASSVCSINQTSQPTFHKVQNVDNSCCALLSDCNISSCQGNGFNAHKLVSAVDKVCPGGASTDTPGKPDCQPTMSSGLCLSADAMADSCEATLNDDPSPKENSISVDKNPIADGFQMNTESSIHPGANSQVSHSSITHCNSEALCNLSPGSGVGVHCAPGGLR</sequence>
<dbReference type="Proteomes" id="UP001163603">
    <property type="component" value="Chromosome 1"/>
</dbReference>
<evidence type="ECO:0000313" key="2">
    <source>
        <dbReference type="Proteomes" id="UP001163603"/>
    </source>
</evidence>
<evidence type="ECO:0000313" key="1">
    <source>
        <dbReference type="EMBL" id="KAJ0051378.1"/>
    </source>
</evidence>